<proteinExistence type="inferred from homology"/>
<evidence type="ECO:0000313" key="6">
    <source>
        <dbReference type="EMBL" id="NRT90796.1"/>
    </source>
</evidence>
<name>A0AAX0B6M7_CLOBE</name>
<gene>
    <name evidence="6" type="ORF">B0H41_004475</name>
</gene>
<evidence type="ECO:0000256" key="2">
    <source>
        <dbReference type="ARBA" id="ARBA00022448"/>
    </source>
</evidence>
<evidence type="ECO:0000256" key="1">
    <source>
        <dbReference type="ARBA" id="ARBA00005417"/>
    </source>
</evidence>
<dbReference type="InterPro" id="IPR050683">
    <property type="entry name" value="Bact_Polysacc_Export_ATP-bd"/>
</dbReference>
<organism evidence="6 7">
    <name type="scientific">Clostridium beijerinckii</name>
    <name type="common">Clostridium MP</name>
    <dbReference type="NCBI Taxonomy" id="1520"/>
    <lineage>
        <taxon>Bacteria</taxon>
        <taxon>Bacillati</taxon>
        <taxon>Bacillota</taxon>
        <taxon>Clostridia</taxon>
        <taxon>Eubacteriales</taxon>
        <taxon>Clostridiaceae</taxon>
        <taxon>Clostridium</taxon>
    </lineage>
</organism>
<dbReference type="Gene3D" id="3.40.50.300">
    <property type="entry name" value="P-loop containing nucleotide triphosphate hydrolases"/>
    <property type="match status" value="1"/>
</dbReference>
<dbReference type="SUPFAM" id="SSF52540">
    <property type="entry name" value="P-loop containing nucleoside triphosphate hydrolases"/>
    <property type="match status" value="1"/>
</dbReference>
<keyword evidence="2" id="KW-0813">Transport</keyword>
<dbReference type="CDD" id="cd10147">
    <property type="entry name" value="Wzt_C-like"/>
    <property type="match status" value="1"/>
</dbReference>
<dbReference type="PANTHER" id="PTHR46743:SF2">
    <property type="entry name" value="TEICHOIC ACIDS EXPORT ATP-BINDING PROTEIN TAGH"/>
    <property type="match status" value="1"/>
</dbReference>
<keyword evidence="3" id="KW-0547">Nucleotide-binding</keyword>
<dbReference type="InterPro" id="IPR003593">
    <property type="entry name" value="AAA+_ATPase"/>
</dbReference>
<sequence length="428" mass="49080">MEVIKVDNVYKSFKIYYDRGSTFKEKILFKNRNRHDVHEVLKGISLSIKKGEVVGLIGENGSGKSTLLKLMTRIIYPDKGTIKIKGKVSSLLELGAGFHPDMTGRENIYTNASIFGLTKREIDERLEKIIDFSELGEFIDNPVRTYSSGMYMRLAFSVAINVDAEILLIDEILAVGDTNFQQKCFERLRRLKKNGTTIVIVSHDTGTIETFCDRAVWLLNGEIVKVGKTRETVNSYLNFMNEKIIINNEIQKSVEKITENQMTIENDNTVETELSNLIDEKTEDINPNRWGTKEVEIIDAFITDQDKKRKDIIYSNSKVFIKIKYKVNQFIDSGYIFGIRIIDEDGRVCYGTNTYNDGIIINELKKYGEISFNCDKLNILKGIYFVDIAITDENYKALDFSNSHFSFKILSNNKSIGLVDFKHDWEIS</sequence>
<dbReference type="SMART" id="SM00382">
    <property type="entry name" value="AAA"/>
    <property type="match status" value="1"/>
</dbReference>
<dbReference type="Pfam" id="PF14524">
    <property type="entry name" value="Wzt_C"/>
    <property type="match status" value="1"/>
</dbReference>
<dbReference type="CDD" id="cd03220">
    <property type="entry name" value="ABC_KpsT_Wzt"/>
    <property type="match status" value="1"/>
</dbReference>
<protein>
    <submittedName>
        <fullName evidence="6">ABC-2 type transport system ATP-binding protein</fullName>
    </submittedName>
</protein>
<dbReference type="Pfam" id="PF00005">
    <property type="entry name" value="ABC_tran"/>
    <property type="match status" value="1"/>
</dbReference>
<dbReference type="GO" id="GO:0016887">
    <property type="term" value="F:ATP hydrolysis activity"/>
    <property type="evidence" value="ECO:0007669"/>
    <property type="project" value="InterPro"/>
</dbReference>
<dbReference type="GO" id="GO:0140359">
    <property type="term" value="F:ABC-type transporter activity"/>
    <property type="evidence" value="ECO:0007669"/>
    <property type="project" value="InterPro"/>
</dbReference>
<dbReference type="EMBL" id="JABSWW010000001">
    <property type="protein sequence ID" value="NRT90796.1"/>
    <property type="molecule type" value="Genomic_DNA"/>
</dbReference>
<dbReference type="GO" id="GO:0005524">
    <property type="term" value="F:ATP binding"/>
    <property type="evidence" value="ECO:0007669"/>
    <property type="project" value="UniProtKB-KW"/>
</dbReference>
<reference evidence="6" key="1">
    <citation type="submission" date="2020-05" db="EMBL/GenBank/DDBJ databases">
        <authorList>
            <person name="Brown S."/>
            <person name="Huntemann M."/>
            <person name="Clum A."/>
            <person name="Spunde A."/>
            <person name="Palaniappan K."/>
            <person name="Ritter S."/>
            <person name="Mikhailova N."/>
            <person name="Chen I.-M."/>
            <person name="Stamatis D."/>
            <person name="Reddy T."/>
            <person name="O'Malley R."/>
            <person name="Daum C."/>
            <person name="Shapiro N."/>
            <person name="Ivanova N."/>
            <person name="Kyrpides N."/>
            <person name="Woyke T."/>
        </authorList>
    </citation>
    <scope>NUCLEOTIDE SEQUENCE</scope>
    <source>
        <strain evidence="6">DJ080</strain>
    </source>
</reference>
<dbReference type="InterPro" id="IPR029439">
    <property type="entry name" value="Wzt_C"/>
</dbReference>
<dbReference type="AlphaFoldDB" id="A0AAX0B6M7"/>
<comment type="caution">
    <text evidence="6">The sequence shown here is derived from an EMBL/GenBank/DDBJ whole genome shotgun (WGS) entry which is preliminary data.</text>
</comment>
<dbReference type="Gene3D" id="2.70.50.60">
    <property type="entry name" value="abc- transporter (atp binding component) like domain"/>
    <property type="match status" value="1"/>
</dbReference>
<dbReference type="PANTHER" id="PTHR46743">
    <property type="entry name" value="TEICHOIC ACIDS EXPORT ATP-BINDING PROTEIN TAGH"/>
    <property type="match status" value="1"/>
</dbReference>
<evidence type="ECO:0000256" key="4">
    <source>
        <dbReference type="ARBA" id="ARBA00022840"/>
    </source>
</evidence>
<evidence type="ECO:0000256" key="3">
    <source>
        <dbReference type="ARBA" id="ARBA00022741"/>
    </source>
</evidence>
<dbReference type="InterPro" id="IPR015860">
    <property type="entry name" value="ABC_transpr_TagH-like"/>
</dbReference>
<feature type="domain" description="ABC transporter" evidence="5">
    <location>
        <begin position="4"/>
        <end position="245"/>
    </location>
</feature>
<dbReference type="PROSITE" id="PS50893">
    <property type="entry name" value="ABC_TRANSPORTER_2"/>
    <property type="match status" value="1"/>
</dbReference>
<comment type="similarity">
    <text evidence="1">Belongs to the ABC transporter superfamily.</text>
</comment>
<keyword evidence="4 6" id="KW-0067">ATP-binding</keyword>
<dbReference type="GO" id="GO:0016020">
    <property type="term" value="C:membrane"/>
    <property type="evidence" value="ECO:0007669"/>
    <property type="project" value="InterPro"/>
</dbReference>
<dbReference type="InterPro" id="IPR027417">
    <property type="entry name" value="P-loop_NTPase"/>
</dbReference>
<evidence type="ECO:0000259" key="5">
    <source>
        <dbReference type="PROSITE" id="PS50893"/>
    </source>
</evidence>
<accession>A0AAX0B6M7</accession>
<evidence type="ECO:0000313" key="7">
    <source>
        <dbReference type="Proteomes" id="UP001193748"/>
    </source>
</evidence>
<reference evidence="6" key="2">
    <citation type="journal article" date="2022" name="Nat. Biotechnol.">
        <title>Carbon-negative production of acetone and isopropanol by gas fermentation at industrial pilot scale.</title>
        <authorList>
            <person name="Liew F.E."/>
            <person name="Nogle R."/>
            <person name="Abdalla T."/>
            <person name="Rasor B.J."/>
            <person name="Canter C."/>
            <person name="Jensen R.O."/>
            <person name="Wang L."/>
            <person name="Strutz J."/>
            <person name="Chirania P."/>
            <person name="De Tissera S."/>
            <person name="Mueller A.P."/>
            <person name="Ruan Z."/>
            <person name="Gao A."/>
            <person name="Tran L."/>
            <person name="Engle N.L."/>
            <person name="Bromley J.C."/>
            <person name="Daniell J."/>
            <person name="Conrado R."/>
            <person name="Tschaplinski T.J."/>
            <person name="Giannone R.J."/>
            <person name="Hettich R.L."/>
            <person name="Karim A.S."/>
            <person name="Simpson S.D."/>
            <person name="Brown S.D."/>
            <person name="Leang C."/>
            <person name="Jewett M.C."/>
            <person name="Kopke M."/>
        </authorList>
    </citation>
    <scope>NUCLEOTIDE SEQUENCE</scope>
    <source>
        <strain evidence="6">DJ080</strain>
    </source>
</reference>
<dbReference type="InterPro" id="IPR003439">
    <property type="entry name" value="ABC_transporter-like_ATP-bd"/>
</dbReference>
<dbReference type="Proteomes" id="UP001193748">
    <property type="component" value="Unassembled WGS sequence"/>
</dbReference>
<dbReference type="RefSeq" id="WP_173711675.1">
    <property type="nucleotide sequence ID" value="NZ_JABSWW010000001.1"/>
</dbReference>